<dbReference type="RefSeq" id="WP_344544611.1">
    <property type="nucleotide sequence ID" value="NZ_BAAATD010000006.1"/>
</dbReference>
<accession>A0ABN3Q209</accession>
<comment type="caution">
    <text evidence="1">The sequence shown here is derived from an EMBL/GenBank/DDBJ whole genome shotgun (WGS) entry which is preliminary data.</text>
</comment>
<keyword evidence="2" id="KW-1185">Reference proteome</keyword>
<dbReference type="EMBL" id="BAAATD010000006">
    <property type="protein sequence ID" value="GAA2609793.1"/>
    <property type="molecule type" value="Genomic_DNA"/>
</dbReference>
<proteinExistence type="predicted"/>
<organism evidence="1 2">
    <name type="scientific">Actinomadura fulvescens</name>
    <dbReference type="NCBI Taxonomy" id="46160"/>
    <lineage>
        <taxon>Bacteria</taxon>
        <taxon>Bacillati</taxon>
        <taxon>Actinomycetota</taxon>
        <taxon>Actinomycetes</taxon>
        <taxon>Streptosporangiales</taxon>
        <taxon>Thermomonosporaceae</taxon>
        <taxon>Actinomadura</taxon>
    </lineage>
</organism>
<protein>
    <submittedName>
        <fullName evidence="1">Uncharacterized protein</fullName>
    </submittedName>
</protein>
<name>A0ABN3Q209_9ACTN</name>
<reference evidence="1 2" key="1">
    <citation type="journal article" date="2019" name="Int. J. Syst. Evol. Microbiol.">
        <title>The Global Catalogue of Microorganisms (GCM) 10K type strain sequencing project: providing services to taxonomists for standard genome sequencing and annotation.</title>
        <authorList>
            <consortium name="The Broad Institute Genomics Platform"/>
            <consortium name="The Broad Institute Genome Sequencing Center for Infectious Disease"/>
            <person name="Wu L."/>
            <person name="Ma J."/>
        </authorList>
    </citation>
    <scope>NUCLEOTIDE SEQUENCE [LARGE SCALE GENOMIC DNA]</scope>
    <source>
        <strain evidence="1 2">JCM 6833</strain>
    </source>
</reference>
<evidence type="ECO:0000313" key="1">
    <source>
        <dbReference type="EMBL" id="GAA2609793.1"/>
    </source>
</evidence>
<evidence type="ECO:0000313" key="2">
    <source>
        <dbReference type="Proteomes" id="UP001501509"/>
    </source>
</evidence>
<sequence length="177" mass="19873">MNPNEIYDAGTGHTLTVEIDGDGDLMFDGRDATVYVRPDELVKALRWLGVLPGGAGKEATPETPSDRVRAAWRASASVDGTERATFARHAATARSHRRARENFREALRDAMERATPTPSLRWEAEERRRWKEATFIGTYSFRSGRLDVEPPPLTQTRRAIHDAHAQAIARLRQMGLH</sequence>
<dbReference type="Proteomes" id="UP001501509">
    <property type="component" value="Unassembled WGS sequence"/>
</dbReference>
<gene>
    <name evidence="1" type="ORF">GCM10010411_50170</name>
</gene>